<accession>A0A1I4DBG8</accession>
<proteinExistence type="predicted"/>
<evidence type="ECO:0000313" key="3">
    <source>
        <dbReference type="EMBL" id="SFK90363.1"/>
    </source>
</evidence>
<dbReference type="InterPro" id="IPR019734">
    <property type="entry name" value="TPR_rpt"/>
</dbReference>
<dbReference type="Gene3D" id="1.25.40.10">
    <property type="entry name" value="Tetratricopeptide repeat domain"/>
    <property type="match status" value="1"/>
</dbReference>
<evidence type="ECO:0000256" key="1">
    <source>
        <dbReference type="PROSITE-ProRule" id="PRU00339"/>
    </source>
</evidence>
<dbReference type="SUPFAM" id="SSF48452">
    <property type="entry name" value="TPR-like"/>
    <property type="match status" value="1"/>
</dbReference>
<dbReference type="Proteomes" id="UP000198915">
    <property type="component" value="Unassembled WGS sequence"/>
</dbReference>
<dbReference type="InterPro" id="IPR041656">
    <property type="entry name" value="TPR_5"/>
</dbReference>
<keyword evidence="4" id="KW-1185">Reference proteome</keyword>
<dbReference type="PROSITE" id="PS50005">
    <property type="entry name" value="TPR"/>
    <property type="match status" value="1"/>
</dbReference>
<sequence>MLRQSHLRFPTLGCENMTRDELSKLIERREEGRAKQDQAILGEVRNHLLELLSYYPDDAEINYQTGIAHDNSGLGREAIPYYERALELGLSGPDLERCLMGLGSTYRYWGHYQRAVETLRRGMSEFPENRAIKVFLAMALYNSQSYKESVELLITNLMETTSDEKLHYFKRGILAYNEDLDEIAE</sequence>
<feature type="domain" description="Tetratrico peptide repeat group 5" evidence="2">
    <location>
        <begin position="61"/>
        <end position="179"/>
    </location>
</feature>
<gene>
    <name evidence="3" type="ORF">SAMN05518846_12353</name>
</gene>
<evidence type="ECO:0000313" key="4">
    <source>
        <dbReference type="Proteomes" id="UP000198915"/>
    </source>
</evidence>
<protein>
    <submittedName>
        <fullName evidence="3">Tetratrico peptide repeat-containing protein</fullName>
    </submittedName>
</protein>
<dbReference type="Pfam" id="PF12688">
    <property type="entry name" value="TPR_5"/>
    <property type="match status" value="1"/>
</dbReference>
<dbReference type="AlphaFoldDB" id="A0A1I4DBG8"/>
<reference evidence="4" key="1">
    <citation type="submission" date="2016-10" db="EMBL/GenBank/DDBJ databases">
        <authorList>
            <person name="Varghese N."/>
            <person name="Submissions S."/>
        </authorList>
    </citation>
    <scope>NUCLEOTIDE SEQUENCE [LARGE SCALE GENOMIC DNA]</scope>
    <source>
        <strain evidence="4">OK042</strain>
    </source>
</reference>
<name>A0A1I4DBG8_9BACL</name>
<keyword evidence="1" id="KW-0802">TPR repeat</keyword>
<dbReference type="EMBL" id="FORT01000023">
    <property type="protein sequence ID" value="SFK90363.1"/>
    <property type="molecule type" value="Genomic_DNA"/>
</dbReference>
<dbReference type="InterPro" id="IPR011990">
    <property type="entry name" value="TPR-like_helical_dom_sf"/>
</dbReference>
<feature type="repeat" description="TPR" evidence="1">
    <location>
        <begin position="96"/>
        <end position="129"/>
    </location>
</feature>
<evidence type="ECO:0000259" key="2">
    <source>
        <dbReference type="Pfam" id="PF12688"/>
    </source>
</evidence>
<dbReference type="STRING" id="1884381.SAMN05518846_12353"/>
<organism evidence="3 4">
    <name type="scientific">Brevibacillus centrosporus</name>
    <dbReference type="NCBI Taxonomy" id="54910"/>
    <lineage>
        <taxon>Bacteria</taxon>
        <taxon>Bacillati</taxon>
        <taxon>Bacillota</taxon>
        <taxon>Bacilli</taxon>
        <taxon>Bacillales</taxon>
        <taxon>Paenibacillaceae</taxon>
        <taxon>Brevibacillus</taxon>
    </lineage>
</organism>